<dbReference type="AlphaFoldDB" id="A0A5B7IK21"/>
<dbReference type="EMBL" id="VSRR010060376">
    <property type="protein sequence ID" value="MPC82653.1"/>
    <property type="molecule type" value="Genomic_DNA"/>
</dbReference>
<evidence type="ECO:0000313" key="3">
    <source>
        <dbReference type="Proteomes" id="UP000324222"/>
    </source>
</evidence>
<evidence type="ECO:0000313" key="2">
    <source>
        <dbReference type="EMBL" id="MPC82653.1"/>
    </source>
</evidence>
<reference evidence="2 3" key="1">
    <citation type="submission" date="2019-05" db="EMBL/GenBank/DDBJ databases">
        <title>Another draft genome of Portunus trituberculatus and its Hox gene families provides insights of decapod evolution.</title>
        <authorList>
            <person name="Jeong J.-H."/>
            <person name="Song I."/>
            <person name="Kim S."/>
            <person name="Choi T."/>
            <person name="Kim D."/>
            <person name="Ryu S."/>
            <person name="Kim W."/>
        </authorList>
    </citation>
    <scope>NUCLEOTIDE SEQUENCE [LARGE SCALE GENOMIC DNA]</scope>
    <source>
        <tissue evidence="2">Muscle</tissue>
    </source>
</reference>
<evidence type="ECO:0000256" key="1">
    <source>
        <dbReference type="SAM" id="MobiDB-lite"/>
    </source>
</evidence>
<gene>
    <name evidence="2" type="ORF">E2C01_077330</name>
</gene>
<keyword evidence="3" id="KW-1185">Reference proteome</keyword>
<feature type="region of interest" description="Disordered" evidence="1">
    <location>
        <begin position="62"/>
        <end position="85"/>
    </location>
</feature>
<accession>A0A5B7IK21</accession>
<proteinExistence type="predicted"/>
<dbReference type="Proteomes" id="UP000324222">
    <property type="component" value="Unassembled WGS sequence"/>
</dbReference>
<feature type="region of interest" description="Disordered" evidence="1">
    <location>
        <begin position="1"/>
        <end position="23"/>
    </location>
</feature>
<comment type="caution">
    <text evidence="2">The sequence shown here is derived from an EMBL/GenBank/DDBJ whole genome shotgun (WGS) entry which is preliminary data.</text>
</comment>
<name>A0A5B7IK21_PORTR</name>
<organism evidence="2 3">
    <name type="scientific">Portunus trituberculatus</name>
    <name type="common">Swimming crab</name>
    <name type="synonym">Neptunus trituberculatus</name>
    <dbReference type="NCBI Taxonomy" id="210409"/>
    <lineage>
        <taxon>Eukaryota</taxon>
        <taxon>Metazoa</taxon>
        <taxon>Ecdysozoa</taxon>
        <taxon>Arthropoda</taxon>
        <taxon>Crustacea</taxon>
        <taxon>Multicrustacea</taxon>
        <taxon>Malacostraca</taxon>
        <taxon>Eumalacostraca</taxon>
        <taxon>Eucarida</taxon>
        <taxon>Decapoda</taxon>
        <taxon>Pleocyemata</taxon>
        <taxon>Brachyura</taxon>
        <taxon>Eubrachyura</taxon>
        <taxon>Portunoidea</taxon>
        <taxon>Portunidae</taxon>
        <taxon>Portuninae</taxon>
        <taxon>Portunus</taxon>
    </lineage>
</organism>
<protein>
    <submittedName>
        <fullName evidence="2">Uncharacterized protein</fullName>
    </submittedName>
</protein>
<sequence>MALSGRCTAVPRPPEDEAKTRRRRNLSGWSGIIFPFLLTRRRVRVVAQQASSACLRLLPTPSASDTRTTNIDSRPPFGQTTLFLS</sequence>